<evidence type="ECO:0000259" key="8">
    <source>
        <dbReference type="Pfam" id="PF02665"/>
    </source>
</evidence>
<dbReference type="Gene3D" id="1.20.950.20">
    <property type="entry name" value="Transmembrane di-heme cytochromes, Chain C"/>
    <property type="match status" value="1"/>
</dbReference>
<gene>
    <name evidence="9" type="ORF">ACFO3D_03750</name>
</gene>
<feature type="transmembrane region" description="Helical" evidence="7">
    <location>
        <begin position="12"/>
        <end position="37"/>
    </location>
</feature>
<evidence type="ECO:0000256" key="5">
    <source>
        <dbReference type="ARBA" id="ARBA00023002"/>
    </source>
</evidence>
<dbReference type="SUPFAM" id="SSF103501">
    <property type="entry name" value="Respiratory nitrate reductase 1 gamma chain"/>
    <property type="match status" value="1"/>
</dbReference>
<comment type="caution">
    <text evidence="9">The sequence shown here is derived from an EMBL/GenBank/DDBJ whole genome shotgun (WGS) entry which is preliminary data.</text>
</comment>
<evidence type="ECO:0000313" key="9">
    <source>
        <dbReference type="EMBL" id="MFC4557320.1"/>
    </source>
</evidence>
<evidence type="ECO:0000256" key="1">
    <source>
        <dbReference type="ARBA" id="ARBA00004651"/>
    </source>
</evidence>
<dbReference type="Pfam" id="PF02665">
    <property type="entry name" value="Nitrate_red_gam"/>
    <property type="match status" value="1"/>
</dbReference>
<evidence type="ECO:0000256" key="2">
    <source>
        <dbReference type="ARBA" id="ARBA00022475"/>
    </source>
</evidence>
<keyword evidence="4 7" id="KW-1133">Transmembrane helix</keyword>
<keyword evidence="2" id="KW-1003">Cell membrane</keyword>
<protein>
    <submittedName>
        <fullName evidence="9">Respiratory nitrate reductase subunit gamma</fullName>
    </submittedName>
</protein>
<name>A0ABV9DET5_9BACI</name>
<dbReference type="InterPro" id="IPR023234">
    <property type="entry name" value="NarG-like_domain"/>
</dbReference>
<keyword evidence="6 7" id="KW-0472">Membrane</keyword>
<dbReference type="Proteomes" id="UP001595989">
    <property type="component" value="Unassembled WGS sequence"/>
</dbReference>
<accession>A0ABV9DET5</accession>
<evidence type="ECO:0000256" key="3">
    <source>
        <dbReference type="ARBA" id="ARBA00022692"/>
    </source>
</evidence>
<sequence length="56" mass="6607">MVNIPFVFKLHTIAAFGLFASIPFTRLVHFYSVLVYYPARAPQQYRSRAQYQKKPQ</sequence>
<evidence type="ECO:0000256" key="4">
    <source>
        <dbReference type="ARBA" id="ARBA00022989"/>
    </source>
</evidence>
<dbReference type="InterPro" id="IPR036197">
    <property type="entry name" value="NarG-like_sf"/>
</dbReference>
<keyword evidence="5" id="KW-0560">Oxidoreductase</keyword>
<dbReference type="EMBL" id="JBHSFU010000003">
    <property type="protein sequence ID" value="MFC4557320.1"/>
    <property type="molecule type" value="Genomic_DNA"/>
</dbReference>
<evidence type="ECO:0000256" key="7">
    <source>
        <dbReference type="SAM" id="Phobius"/>
    </source>
</evidence>
<organism evidence="9 10">
    <name type="scientific">Virgibacillus kekensis</name>
    <dbReference type="NCBI Taxonomy" id="202261"/>
    <lineage>
        <taxon>Bacteria</taxon>
        <taxon>Bacillati</taxon>
        <taxon>Bacillota</taxon>
        <taxon>Bacilli</taxon>
        <taxon>Bacillales</taxon>
        <taxon>Bacillaceae</taxon>
        <taxon>Virgibacillus</taxon>
    </lineage>
</organism>
<proteinExistence type="predicted"/>
<comment type="subcellular location">
    <subcellularLocation>
        <location evidence="1">Cell membrane</location>
        <topology evidence="1">Multi-pass membrane protein</topology>
    </subcellularLocation>
</comment>
<keyword evidence="3 7" id="KW-0812">Transmembrane</keyword>
<dbReference type="RefSeq" id="WP_390293264.1">
    <property type="nucleotide sequence ID" value="NZ_JBHSFU010000003.1"/>
</dbReference>
<keyword evidence="10" id="KW-1185">Reference proteome</keyword>
<evidence type="ECO:0000256" key="6">
    <source>
        <dbReference type="ARBA" id="ARBA00023136"/>
    </source>
</evidence>
<feature type="domain" description="NarG-like" evidence="8">
    <location>
        <begin position="1"/>
        <end position="48"/>
    </location>
</feature>
<reference evidence="10" key="1">
    <citation type="journal article" date="2019" name="Int. J. Syst. Evol. Microbiol.">
        <title>The Global Catalogue of Microorganisms (GCM) 10K type strain sequencing project: providing services to taxonomists for standard genome sequencing and annotation.</title>
        <authorList>
            <consortium name="The Broad Institute Genomics Platform"/>
            <consortium name="The Broad Institute Genome Sequencing Center for Infectious Disease"/>
            <person name="Wu L."/>
            <person name="Ma J."/>
        </authorList>
    </citation>
    <scope>NUCLEOTIDE SEQUENCE [LARGE SCALE GENOMIC DNA]</scope>
    <source>
        <strain evidence="10">CGMCC 4.7426</strain>
    </source>
</reference>
<evidence type="ECO:0000313" key="10">
    <source>
        <dbReference type="Proteomes" id="UP001595989"/>
    </source>
</evidence>